<protein>
    <recommendedName>
        <fullName evidence="5">Ribosomal protein L9 domain-containing protein</fullName>
    </recommendedName>
</protein>
<evidence type="ECO:0000256" key="3">
    <source>
        <dbReference type="ARBA" id="ARBA00023274"/>
    </source>
</evidence>
<accession>A0A0L0S3S6</accession>
<evidence type="ECO:0000313" key="6">
    <source>
        <dbReference type="EMBL" id="KNE57056.1"/>
    </source>
</evidence>
<dbReference type="Pfam" id="PF01281">
    <property type="entry name" value="Ribosomal_L9_N"/>
    <property type="match status" value="1"/>
</dbReference>
<comment type="similarity">
    <text evidence="1">Belongs to the bacterial ribosomal protein bL9 family.</text>
</comment>
<evidence type="ECO:0000256" key="2">
    <source>
        <dbReference type="ARBA" id="ARBA00022980"/>
    </source>
</evidence>
<name>A0A0L0S3S6_ALLM3</name>
<dbReference type="SUPFAM" id="SSF55653">
    <property type="entry name" value="Ribosomal protein L9 C-domain"/>
    <property type="match status" value="1"/>
</dbReference>
<dbReference type="EMBL" id="GG745331">
    <property type="protein sequence ID" value="KNE57056.1"/>
    <property type="molecule type" value="Genomic_DNA"/>
</dbReference>
<reference evidence="6 7" key="1">
    <citation type="submission" date="2009-11" db="EMBL/GenBank/DDBJ databases">
        <title>Annotation of Allomyces macrogynus ATCC 38327.</title>
        <authorList>
            <consortium name="The Broad Institute Genome Sequencing Platform"/>
            <person name="Russ C."/>
            <person name="Cuomo C."/>
            <person name="Burger G."/>
            <person name="Gray M.W."/>
            <person name="Holland P.W.H."/>
            <person name="King N."/>
            <person name="Lang F.B.F."/>
            <person name="Roger A.J."/>
            <person name="Ruiz-Trillo I."/>
            <person name="Young S.K."/>
            <person name="Zeng Q."/>
            <person name="Gargeya S."/>
            <person name="Fitzgerald M."/>
            <person name="Haas B."/>
            <person name="Abouelleil A."/>
            <person name="Alvarado L."/>
            <person name="Arachchi H.M."/>
            <person name="Berlin A."/>
            <person name="Chapman S.B."/>
            <person name="Gearin G."/>
            <person name="Goldberg J."/>
            <person name="Griggs A."/>
            <person name="Gujja S."/>
            <person name="Hansen M."/>
            <person name="Heiman D."/>
            <person name="Howarth C."/>
            <person name="Larimer J."/>
            <person name="Lui A."/>
            <person name="MacDonald P.J.P."/>
            <person name="McCowen C."/>
            <person name="Montmayeur A."/>
            <person name="Murphy C."/>
            <person name="Neiman D."/>
            <person name="Pearson M."/>
            <person name="Priest M."/>
            <person name="Roberts A."/>
            <person name="Saif S."/>
            <person name="Shea T."/>
            <person name="Sisk P."/>
            <person name="Stolte C."/>
            <person name="Sykes S."/>
            <person name="Wortman J."/>
            <person name="Nusbaum C."/>
            <person name="Birren B."/>
        </authorList>
    </citation>
    <scope>NUCLEOTIDE SEQUENCE [LARGE SCALE GENOMIC DNA]</scope>
    <source>
        <strain evidence="6 7">ATCC 38327</strain>
    </source>
</reference>
<evidence type="ECO:0000256" key="4">
    <source>
        <dbReference type="SAM" id="MobiDB-lite"/>
    </source>
</evidence>
<keyword evidence="3" id="KW-0687">Ribonucleoprotein</keyword>
<feature type="region of interest" description="Disordered" evidence="4">
    <location>
        <begin position="293"/>
        <end position="322"/>
    </location>
</feature>
<dbReference type="GO" id="GO:1990904">
    <property type="term" value="C:ribonucleoprotein complex"/>
    <property type="evidence" value="ECO:0007669"/>
    <property type="project" value="UniProtKB-KW"/>
</dbReference>
<sequence length="322" mass="34918">MRFGPVSTMFKPPTTLIASMAAAPRPAMIPLQMSRRLRHSTNLYATILSEDVKNVGKAGEIVMLSAGFARNFVMGTKKGLMIPRDQRGFRAHKAVYQALGYPVATIQAYYDGKITPKSKGESYKTSVLDALGTASASGDSDGTPTVMKMLQLRKDVAAALQERLATVGPISIQAAADESGALYGSVATQAVYDQLLTLHVPGFDLVIKHADQIHFRVKDEGKVRKLKTTGTFDANVAVPMVGNVPFKVQVLPLVAPMDRRGRRQRYEQADMESAARAEDTAAEEVIAAEEHIAPAEQEQQQQQQEQPSTASESEAMEVLKSA</sequence>
<dbReference type="InterPro" id="IPR036935">
    <property type="entry name" value="Ribosomal_bL9_N_sf"/>
</dbReference>
<keyword evidence="7" id="KW-1185">Reference proteome</keyword>
<dbReference type="OrthoDB" id="5555409at2759"/>
<dbReference type="AlphaFoldDB" id="A0A0L0S3S6"/>
<evidence type="ECO:0000313" key="7">
    <source>
        <dbReference type="Proteomes" id="UP000054350"/>
    </source>
</evidence>
<gene>
    <name evidence="6" type="ORF">AMAG_02814</name>
</gene>
<dbReference type="Gene3D" id="3.40.5.10">
    <property type="entry name" value="Ribosomal protein L9, N-terminal domain"/>
    <property type="match status" value="1"/>
</dbReference>
<dbReference type="InterPro" id="IPR020070">
    <property type="entry name" value="Ribosomal_bL9_N"/>
</dbReference>
<dbReference type="InterPro" id="IPR009027">
    <property type="entry name" value="Ribosomal_bL9/RNase_H1_N"/>
</dbReference>
<dbReference type="Proteomes" id="UP000054350">
    <property type="component" value="Unassembled WGS sequence"/>
</dbReference>
<dbReference type="Gene3D" id="3.10.430.100">
    <property type="entry name" value="Ribosomal protein L9, C-terminal domain"/>
    <property type="match status" value="1"/>
</dbReference>
<evidence type="ECO:0000259" key="5">
    <source>
        <dbReference type="Pfam" id="PF01281"/>
    </source>
</evidence>
<reference evidence="7" key="2">
    <citation type="submission" date="2009-11" db="EMBL/GenBank/DDBJ databases">
        <title>The Genome Sequence of Allomyces macrogynus strain ATCC 38327.</title>
        <authorList>
            <consortium name="The Broad Institute Genome Sequencing Platform"/>
            <person name="Russ C."/>
            <person name="Cuomo C."/>
            <person name="Shea T."/>
            <person name="Young S.K."/>
            <person name="Zeng Q."/>
            <person name="Koehrsen M."/>
            <person name="Haas B."/>
            <person name="Borodovsky M."/>
            <person name="Guigo R."/>
            <person name="Alvarado L."/>
            <person name="Berlin A."/>
            <person name="Borenstein D."/>
            <person name="Chen Z."/>
            <person name="Engels R."/>
            <person name="Freedman E."/>
            <person name="Gellesch M."/>
            <person name="Goldberg J."/>
            <person name="Griggs A."/>
            <person name="Gujja S."/>
            <person name="Heiman D."/>
            <person name="Hepburn T."/>
            <person name="Howarth C."/>
            <person name="Jen D."/>
            <person name="Larson L."/>
            <person name="Lewis B."/>
            <person name="Mehta T."/>
            <person name="Park D."/>
            <person name="Pearson M."/>
            <person name="Roberts A."/>
            <person name="Saif S."/>
            <person name="Shenoy N."/>
            <person name="Sisk P."/>
            <person name="Stolte C."/>
            <person name="Sykes S."/>
            <person name="Walk T."/>
            <person name="White J."/>
            <person name="Yandava C."/>
            <person name="Burger G."/>
            <person name="Gray M.W."/>
            <person name="Holland P.W.H."/>
            <person name="King N."/>
            <person name="Lang F.B.F."/>
            <person name="Roger A.J."/>
            <person name="Ruiz-Trillo I."/>
            <person name="Lander E."/>
            <person name="Nusbaum C."/>
        </authorList>
    </citation>
    <scope>NUCLEOTIDE SEQUENCE [LARGE SCALE GENOMIC DNA]</scope>
    <source>
        <strain evidence="7">ATCC 38327</strain>
    </source>
</reference>
<evidence type="ECO:0000256" key="1">
    <source>
        <dbReference type="ARBA" id="ARBA00010605"/>
    </source>
</evidence>
<feature type="compositionally biased region" description="Low complexity" evidence="4">
    <location>
        <begin position="294"/>
        <end position="313"/>
    </location>
</feature>
<keyword evidence="2" id="KW-0689">Ribosomal protein</keyword>
<organism evidence="6 7">
    <name type="scientific">Allomyces macrogynus (strain ATCC 38327)</name>
    <name type="common">Allomyces javanicus var. macrogynus</name>
    <dbReference type="NCBI Taxonomy" id="578462"/>
    <lineage>
        <taxon>Eukaryota</taxon>
        <taxon>Fungi</taxon>
        <taxon>Fungi incertae sedis</taxon>
        <taxon>Blastocladiomycota</taxon>
        <taxon>Blastocladiomycetes</taxon>
        <taxon>Blastocladiales</taxon>
        <taxon>Blastocladiaceae</taxon>
        <taxon>Allomyces</taxon>
    </lineage>
</organism>
<dbReference type="VEuPathDB" id="FungiDB:AMAG_02814"/>
<dbReference type="SUPFAM" id="SSF55658">
    <property type="entry name" value="L9 N-domain-like"/>
    <property type="match status" value="1"/>
</dbReference>
<proteinExistence type="inferred from homology"/>
<feature type="domain" description="Ribosomal protein L9" evidence="5">
    <location>
        <begin position="47"/>
        <end position="77"/>
    </location>
</feature>
<dbReference type="GO" id="GO:0005840">
    <property type="term" value="C:ribosome"/>
    <property type="evidence" value="ECO:0007669"/>
    <property type="project" value="UniProtKB-KW"/>
</dbReference>
<dbReference type="InterPro" id="IPR036791">
    <property type="entry name" value="Ribosomal_bL9_C_sf"/>
</dbReference>